<evidence type="ECO:0000256" key="1">
    <source>
        <dbReference type="SAM" id="MobiDB-lite"/>
    </source>
</evidence>
<sequence length="98" mass="10511">MTYEEFRRQLGKAGLSVKAFAELIKQNPNSISNHAVQGGVPSHIAVIAALMAEMAEHGVDYRAALIRIDFSPSKPRGRGEKGNFGGSKVRTSSVTANL</sequence>
<feature type="compositionally biased region" description="Polar residues" evidence="1">
    <location>
        <begin position="89"/>
        <end position="98"/>
    </location>
</feature>
<dbReference type="RefSeq" id="WP_175362806.1">
    <property type="nucleotide sequence ID" value="NZ_JABFMR010000010.1"/>
</dbReference>
<comment type="caution">
    <text evidence="2">The sequence shown here is derived from an EMBL/GenBank/DDBJ whole genome shotgun (WGS) entry which is preliminary data.</text>
</comment>
<dbReference type="AlphaFoldDB" id="A0A7Y6DHW7"/>
<protein>
    <submittedName>
        <fullName evidence="2">XRE family transcriptional regulator</fullName>
    </submittedName>
</protein>
<dbReference type="Proteomes" id="UP000536720">
    <property type="component" value="Unassembled WGS sequence"/>
</dbReference>
<name>A0A7Y6DHW7_9PSED</name>
<evidence type="ECO:0000313" key="2">
    <source>
        <dbReference type="EMBL" id="NUT87566.1"/>
    </source>
</evidence>
<feature type="region of interest" description="Disordered" evidence="1">
    <location>
        <begin position="71"/>
        <end position="98"/>
    </location>
</feature>
<gene>
    <name evidence="2" type="ORF">HNO91_14115</name>
</gene>
<proteinExistence type="predicted"/>
<organism evidence="2 3">
    <name type="scientific">Pseudomonas corrugata</name>
    <dbReference type="NCBI Taxonomy" id="47879"/>
    <lineage>
        <taxon>Bacteria</taxon>
        <taxon>Pseudomonadati</taxon>
        <taxon>Pseudomonadota</taxon>
        <taxon>Gammaproteobacteria</taxon>
        <taxon>Pseudomonadales</taxon>
        <taxon>Pseudomonadaceae</taxon>
        <taxon>Pseudomonas</taxon>
    </lineage>
</organism>
<evidence type="ECO:0000313" key="3">
    <source>
        <dbReference type="Proteomes" id="UP000536720"/>
    </source>
</evidence>
<dbReference type="EMBL" id="JABFMR010000010">
    <property type="protein sequence ID" value="NUT87566.1"/>
    <property type="molecule type" value="Genomic_DNA"/>
</dbReference>
<reference evidence="2 3" key="1">
    <citation type="journal article" date="2020" name="Front. Plant Sci.">
        <title>Isolation of Rhizosphere Bacteria That Improve Quality and Water Stress Tolerance in Greenhouse Ornamentals.</title>
        <authorList>
            <person name="Nordstedt N.P."/>
            <person name="Jones M.L."/>
        </authorList>
    </citation>
    <scope>NUCLEOTIDE SEQUENCE [LARGE SCALE GENOMIC DNA]</scope>
    <source>
        <strain evidence="2 3">C7D2</strain>
    </source>
</reference>
<accession>A0A7Y6DHW7</accession>